<evidence type="ECO:0000256" key="3">
    <source>
        <dbReference type="ARBA" id="ARBA00022801"/>
    </source>
</evidence>
<protein>
    <recommendedName>
        <fullName evidence="2">N-acetylmuramoyl-L-alanine amidase</fullName>
        <ecNumber evidence="2">3.5.1.28</ecNumber>
    </recommendedName>
</protein>
<dbReference type="BioCyc" id="SCEL448385:SCE_RS19420-MONOMER"/>
<dbReference type="Gene3D" id="2.60.40.3500">
    <property type="match status" value="1"/>
</dbReference>
<dbReference type="AlphaFoldDB" id="A9GWM3"/>
<evidence type="ECO:0000256" key="1">
    <source>
        <dbReference type="ARBA" id="ARBA00001561"/>
    </source>
</evidence>
<dbReference type="PANTHER" id="PTHR30404">
    <property type="entry name" value="N-ACETYLMURAMOYL-L-ALANINE AMIDASE"/>
    <property type="match status" value="1"/>
</dbReference>
<dbReference type="PANTHER" id="PTHR30404:SF0">
    <property type="entry name" value="N-ACETYLMURAMOYL-L-ALANINE AMIDASE AMIC"/>
    <property type="match status" value="1"/>
</dbReference>
<keyword evidence="7" id="KW-1185">Reference proteome</keyword>
<dbReference type="GO" id="GO:0008745">
    <property type="term" value="F:N-acetylmuramoyl-L-alanine amidase activity"/>
    <property type="evidence" value="ECO:0007669"/>
    <property type="project" value="UniProtKB-EC"/>
</dbReference>
<feature type="domain" description="MurNAc-LAA" evidence="5">
    <location>
        <begin position="475"/>
        <end position="640"/>
    </location>
</feature>
<evidence type="ECO:0000256" key="2">
    <source>
        <dbReference type="ARBA" id="ARBA00011901"/>
    </source>
</evidence>
<dbReference type="SUPFAM" id="SSF53187">
    <property type="entry name" value="Zn-dependent exopeptidases"/>
    <property type="match status" value="1"/>
</dbReference>
<dbReference type="InterPro" id="IPR002508">
    <property type="entry name" value="MurNAc-LAA_cat"/>
</dbReference>
<dbReference type="CDD" id="cd02696">
    <property type="entry name" value="MurNAc-LAA"/>
    <property type="match status" value="1"/>
</dbReference>
<dbReference type="Pfam" id="PF11741">
    <property type="entry name" value="AMIN"/>
    <property type="match status" value="1"/>
</dbReference>
<proteinExistence type="predicted"/>
<evidence type="ECO:0000313" key="7">
    <source>
        <dbReference type="Proteomes" id="UP000002139"/>
    </source>
</evidence>
<keyword evidence="3 6" id="KW-0378">Hydrolase</keyword>
<dbReference type="GO" id="GO:0009253">
    <property type="term" value="P:peptidoglycan catabolic process"/>
    <property type="evidence" value="ECO:0007669"/>
    <property type="project" value="InterPro"/>
</dbReference>
<organism evidence="6 7">
    <name type="scientific">Sorangium cellulosum (strain So ce56)</name>
    <name type="common">Polyangium cellulosum (strain So ce56)</name>
    <dbReference type="NCBI Taxonomy" id="448385"/>
    <lineage>
        <taxon>Bacteria</taxon>
        <taxon>Pseudomonadati</taxon>
        <taxon>Myxococcota</taxon>
        <taxon>Polyangia</taxon>
        <taxon>Polyangiales</taxon>
        <taxon>Polyangiaceae</taxon>
        <taxon>Sorangium</taxon>
    </lineage>
</organism>
<reference evidence="6 7" key="1">
    <citation type="journal article" date="2007" name="Nat. Biotechnol.">
        <title>Complete genome sequence of the myxobacterium Sorangium cellulosum.</title>
        <authorList>
            <person name="Schneiker S."/>
            <person name="Perlova O."/>
            <person name="Kaiser O."/>
            <person name="Gerth K."/>
            <person name="Alici A."/>
            <person name="Altmeyer M.O."/>
            <person name="Bartels D."/>
            <person name="Bekel T."/>
            <person name="Beyer S."/>
            <person name="Bode E."/>
            <person name="Bode H.B."/>
            <person name="Bolten C.J."/>
            <person name="Choudhuri J.V."/>
            <person name="Doss S."/>
            <person name="Elnakady Y.A."/>
            <person name="Frank B."/>
            <person name="Gaigalat L."/>
            <person name="Goesmann A."/>
            <person name="Groeger C."/>
            <person name="Gross F."/>
            <person name="Jelsbak L."/>
            <person name="Jelsbak L."/>
            <person name="Kalinowski J."/>
            <person name="Kegler C."/>
            <person name="Knauber T."/>
            <person name="Konietzny S."/>
            <person name="Kopp M."/>
            <person name="Krause L."/>
            <person name="Krug D."/>
            <person name="Linke B."/>
            <person name="Mahmud T."/>
            <person name="Martinez-Arias R."/>
            <person name="McHardy A.C."/>
            <person name="Merai M."/>
            <person name="Meyer F."/>
            <person name="Mormann S."/>
            <person name="Munoz-Dorado J."/>
            <person name="Perez J."/>
            <person name="Pradella S."/>
            <person name="Rachid S."/>
            <person name="Raddatz G."/>
            <person name="Rosenau F."/>
            <person name="Rueckert C."/>
            <person name="Sasse F."/>
            <person name="Scharfe M."/>
            <person name="Schuster S.C."/>
            <person name="Suen G."/>
            <person name="Treuner-Lange A."/>
            <person name="Velicer G.J."/>
            <person name="Vorholter F.-J."/>
            <person name="Weissman K.J."/>
            <person name="Welch R.D."/>
            <person name="Wenzel S.C."/>
            <person name="Whitworth D.E."/>
            <person name="Wilhelm S."/>
            <person name="Wittmann C."/>
            <person name="Bloecker H."/>
            <person name="Puehler A."/>
            <person name="Mueller R."/>
        </authorList>
    </citation>
    <scope>NUCLEOTIDE SEQUENCE [LARGE SCALE GENOMIC DNA]</scope>
    <source>
        <strain evidence="7">So ce56</strain>
    </source>
</reference>
<dbReference type="SMART" id="SM00646">
    <property type="entry name" value="Ami_3"/>
    <property type="match status" value="1"/>
</dbReference>
<evidence type="ECO:0000259" key="5">
    <source>
        <dbReference type="SMART" id="SM00646"/>
    </source>
</evidence>
<comment type="catalytic activity">
    <reaction evidence="1">
        <text>Hydrolyzes the link between N-acetylmuramoyl residues and L-amino acid residues in certain cell-wall glycopeptides.</text>
        <dbReference type="EC" id="3.5.1.28"/>
    </reaction>
</comment>
<dbReference type="eggNOG" id="COG0860">
    <property type="taxonomic scope" value="Bacteria"/>
</dbReference>
<feature type="compositionally biased region" description="Basic and acidic residues" evidence="4">
    <location>
        <begin position="398"/>
        <end position="416"/>
    </location>
</feature>
<name>A9GWM3_SORC5</name>
<dbReference type="STRING" id="448385.sce3789"/>
<dbReference type="InterPro" id="IPR021731">
    <property type="entry name" value="AMIN_dom"/>
</dbReference>
<feature type="region of interest" description="Disordered" evidence="4">
    <location>
        <begin position="397"/>
        <end position="433"/>
    </location>
</feature>
<dbReference type="EMBL" id="AM746676">
    <property type="protein sequence ID" value="CAN93950.1"/>
    <property type="molecule type" value="Genomic_DNA"/>
</dbReference>
<dbReference type="EC" id="3.5.1.28" evidence="2"/>
<dbReference type="GO" id="GO:0030288">
    <property type="term" value="C:outer membrane-bounded periplasmic space"/>
    <property type="evidence" value="ECO:0007669"/>
    <property type="project" value="TreeGrafter"/>
</dbReference>
<gene>
    <name evidence="6" type="primary">amiC</name>
    <name evidence="6" type="ordered locus">sce3789</name>
</gene>
<accession>A9GWM3</accession>
<sequence length="646" mass="67025">MKPPGRIASRSARGAELASRQHTSPAWLHRSAPAFAAIALFAVVAHATLGCSTEGGTPAAPAGISDEERAAALLDPAALLPPRAETVALADAVAIASSRAGAPAQAASLAELAGDLRVRLFRLDQAVTDAREAMELYSAAATAFRASADPAHVERACQAERRRALLAGELAHDAAVAYRELYLVSRRYAALAPPAPSGGAPRSQCLGALALALAQAAAYRPSGDALRALEQEGHRVEGVALALAPGSAPGSSAAPASAAGAAPVQVTTAEATGDVVVAPRAPAAPTGPVKITSIERHGSDKGARVVVELSAPTTFDVGTLAADESAGKDARVFVDIARATSRGIAKEIEVGGVLRRVRVGVQPDGTRVVLDLAANLHRRIFYLPDPFRIVVDVSTRPPLRDDKDNPGGAREVRRVAIDPGHGGNDTGAVGPTGLKEKDVTLDVAHRVAPLLARELKIETLLTRDSDTYVPLELRTARANAFHADLFVSIHCNASENGRARGVQTFSLAAPHDGEATSAQLAARENAARAGRGGQGVDPGDPGARLEVAAILSNLNVGDMAARSRHFAELLQRSSLASLSPRYPDTKDQGVRGAGFFVLAGADMPAALFETAFISNPEDEARLATADFRQKMADAIVNAIRAYREGK</sequence>
<dbReference type="KEGG" id="scl:sce3789"/>
<dbReference type="HOGENOM" id="CLU_423830_0_0_7"/>
<evidence type="ECO:0000256" key="4">
    <source>
        <dbReference type="SAM" id="MobiDB-lite"/>
    </source>
</evidence>
<dbReference type="Pfam" id="PF01520">
    <property type="entry name" value="Amidase_3"/>
    <property type="match status" value="1"/>
</dbReference>
<evidence type="ECO:0000313" key="6">
    <source>
        <dbReference type="EMBL" id="CAN93950.1"/>
    </source>
</evidence>
<dbReference type="Proteomes" id="UP000002139">
    <property type="component" value="Chromosome"/>
</dbReference>
<dbReference type="InterPro" id="IPR050695">
    <property type="entry name" value="N-acetylmuramoyl_amidase_3"/>
</dbReference>
<dbReference type="Gene3D" id="3.40.630.40">
    <property type="entry name" value="Zn-dependent exopeptidases"/>
    <property type="match status" value="1"/>
</dbReference>